<keyword evidence="2" id="KW-1185">Reference proteome</keyword>
<accession>C2EN53</accession>
<dbReference type="AlphaFoldDB" id="C2EN53"/>
<protein>
    <submittedName>
        <fullName evidence="1">Uncharacterized protein</fullName>
    </submittedName>
</protein>
<proteinExistence type="predicted"/>
<evidence type="ECO:0000313" key="2">
    <source>
        <dbReference type="Proteomes" id="UP000005583"/>
    </source>
</evidence>
<name>C2EN53_9LACO</name>
<dbReference type="OrthoDB" id="9993575at2"/>
<comment type="caution">
    <text evidence="1">The sequence shown here is derived from an EMBL/GenBank/DDBJ whole genome shotgun (WGS) entry which is preliminary data.</text>
</comment>
<dbReference type="RefSeq" id="WP_007125627.1">
    <property type="nucleotide sequence ID" value="NZ_AZFO01000009.1"/>
</dbReference>
<dbReference type="HOGENOM" id="CLU_1029709_0_0_9"/>
<sequence>MKYLRTLTILTVGICLTSVVSLETTQPVQAISKKAAVNKPGYRKVRILKKTYVRKIHWKNPTYKSTLGPKRYVSKNDVVRIMRTGTDFGWYMKVPGYGGEFTILKHMNDYSWFTLNTKKPKSKKYKEGWSGNTYQSSNGTTLKVKNLKRISVFNYDNETSKPNETDLVLTVTLKNNGNKKITPSHWLESNLNIYPLNKSDDNMLFDVTDDQLITEDDNYSDKFDERKDKLPKNYYTTFCVILDGDKDDAKASTYTISDLDDHKFNVPVQI</sequence>
<gene>
    <name evidence="1" type="ORF">HMPREF0548_1099</name>
</gene>
<dbReference type="Proteomes" id="UP000005583">
    <property type="component" value="Unassembled WGS sequence"/>
</dbReference>
<evidence type="ECO:0000313" key="1">
    <source>
        <dbReference type="EMBL" id="EEJ72049.1"/>
    </source>
</evidence>
<dbReference type="EMBL" id="ACGU01000050">
    <property type="protein sequence ID" value="EEJ72049.1"/>
    <property type="molecule type" value="Genomic_DNA"/>
</dbReference>
<dbReference type="STRING" id="525365.HMPREF0548_1099"/>
<organism evidence="1 2">
    <name type="scientific">Lactobacillus ultunensis DSM 16047</name>
    <dbReference type="NCBI Taxonomy" id="525365"/>
    <lineage>
        <taxon>Bacteria</taxon>
        <taxon>Bacillati</taxon>
        <taxon>Bacillota</taxon>
        <taxon>Bacilli</taxon>
        <taxon>Lactobacillales</taxon>
        <taxon>Lactobacillaceae</taxon>
        <taxon>Lactobacillus</taxon>
    </lineage>
</organism>
<reference evidence="1 2" key="1">
    <citation type="submission" date="2009-01" db="EMBL/GenBank/DDBJ databases">
        <authorList>
            <person name="Qin X."/>
            <person name="Bachman B."/>
            <person name="Battles P."/>
            <person name="Bell A."/>
            <person name="Bess C."/>
            <person name="Bickham C."/>
            <person name="Chaboub L."/>
            <person name="Chen D."/>
            <person name="Coyle M."/>
            <person name="Deiros D.R."/>
            <person name="Dinh H."/>
            <person name="Forbes L."/>
            <person name="Fowler G."/>
            <person name="Francisco L."/>
            <person name="Fu Q."/>
            <person name="Gubbala S."/>
            <person name="Hale W."/>
            <person name="Han Y."/>
            <person name="Hemphill L."/>
            <person name="Highlander S.K."/>
            <person name="Hirani K."/>
            <person name="Hogues M."/>
            <person name="Jackson L."/>
            <person name="Jakkamsetti A."/>
            <person name="Javaid M."/>
            <person name="Jiang H."/>
            <person name="Korchina V."/>
            <person name="Kovar C."/>
            <person name="Lara F."/>
            <person name="Lee S."/>
            <person name="Mata R."/>
            <person name="Mathew T."/>
            <person name="Moen C."/>
            <person name="Morales K."/>
            <person name="Munidasa M."/>
            <person name="Nazareth L."/>
            <person name="Ngo R."/>
            <person name="Nguyen L."/>
            <person name="Okwuonu G."/>
            <person name="Ongeri F."/>
            <person name="Patil S."/>
            <person name="Petrosino J."/>
            <person name="Pham C."/>
            <person name="Pham P."/>
            <person name="Pu L.-L."/>
            <person name="Puazo M."/>
            <person name="Raj R."/>
            <person name="Reid J."/>
            <person name="Rouhana J."/>
            <person name="Saada N."/>
            <person name="Shang Y."/>
            <person name="Simmons D."/>
            <person name="Thornton R."/>
            <person name="Warren J."/>
            <person name="Weissenberger G."/>
            <person name="Zhang J."/>
            <person name="Zhang L."/>
            <person name="Zhou C."/>
            <person name="Zhu D."/>
            <person name="Muzny D."/>
            <person name="Worley K."/>
            <person name="Gibbs R."/>
        </authorList>
    </citation>
    <scope>NUCLEOTIDE SEQUENCE [LARGE SCALE GENOMIC DNA]</scope>
    <source>
        <strain evidence="1 2">DSM 16047</strain>
    </source>
</reference>